<dbReference type="AlphaFoldDB" id="A0A8H5F3T5"/>
<feature type="compositionally biased region" description="Polar residues" evidence="3">
    <location>
        <begin position="262"/>
        <end position="276"/>
    </location>
</feature>
<feature type="region of interest" description="Disordered" evidence="3">
    <location>
        <begin position="34"/>
        <end position="75"/>
    </location>
</feature>
<feature type="compositionally biased region" description="Low complexity" evidence="3">
    <location>
        <begin position="113"/>
        <end position="140"/>
    </location>
</feature>
<dbReference type="PROSITE" id="PS01031">
    <property type="entry name" value="SHSP"/>
    <property type="match status" value="1"/>
</dbReference>
<dbReference type="CDD" id="cd06464">
    <property type="entry name" value="ACD_sHsps-like"/>
    <property type="match status" value="1"/>
</dbReference>
<dbReference type="Proteomes" id="UP000567179">
    <property type="component" value="Unassembled WGS sequence"/>
</dbReference>
<comment type="similarity">
    <text evidence="1 2">Belongs to the small heat shock protein (HSP20) family.</text>
</comment>
<feature type="compositionally biased region" description="Low complexity" evidence="3">
    <location>
        <begin position="293"/>
        <end position="307"/>
    </location>
</feature>
<gene>
    <name evidence="5" type="ORF">D9619_001448</name>
</gene>
<organism evidence="5 6">
    <name type="scientific">Psilocybe cf. subviscida</name>
    <dbReference type="NCBI Taxonomy" id="2480587"/>
    <lineage>
        <taxon>Eukaryota</taxon>
        <taxon>Fungi</taxon>
        <taxon>Dikarya</taxon>
        <taxon>Basidiomycota</taxon>
        <taxon>Agaricomycotina</taxon>
        <taxon>Agaricomycetes</taxon>
        <taxon>Agaricomycetidae</taxon>
        <taxon>Agaricales</taxon>
        <taxon>Agaricineae</taxon>
        <taxon>Strophariaceae</taxon>
        <taxon>Psilocybe</taxon>
    </lineage>
</organism>
<feature type="compositionally biased region" description="Low complexity" evidence="3">
    <location>
        <begin position="315"/>
        <end position="337"/>
    </location>
</feature>
<dbReference type="PRINTS" id="PR01217">
    <property type="entry name" value="PRICHEXTENSN"/>
</dbReference>
<comment type="caution">
    <text evidence="5">The sequence shown here is derived from an EMBL/GenBank/DDBJ whole genome shotgun (WGS) entry which is preliminary data.</text>
</comment>
<reference evidence="5 6" key="1">
    <citation type="journal article" date="2020" name="ISME J.">
        <title>Uncovering the hidden diversity of litter-decomposition mechanisms in mushroom-forming fungi.</title>
        <authorList>
            <person name="Floudas D."/>
            <person name="Bentzer J."/>
            <person name="Ahren D."/>
            <person name="Johansson T."/>
            <person name="Persson P."/>
            <person name="Tunlid A."/>
        </authorList>
    </citation>
    <scope>NUCLEOTIDE SEQUENCE [LARGE SCALE GENOMIC DNA]</scope>
    <source>
        <strain evidence="5 6">CBS 101986</strain>
    </source>
</reference>
<protein>
    <recommendedName>
        <fullName evidence="4">SHSP domain-containing protein</fullName>
    </recommendedName>
</protein>
<dbReference type="Pfam" id="PF00011">
    <property type="entry name" value="HSP20"/>
    <property type="match status" value="1"/>
</dbReference>
<feature type="domain" description="SHSP" evidence="4">
    <location>
        <begin position="374"/>
        <end position="475"/>
    </location>
</feature>
<feature type="compositionally biased region" description="Low complexity" evidence="3">
    <location>
        <begin position="164"/>
        <end position="181"/>
    </location>
</feature>
<name>A0A8H5F3T5_9AGAR</name>
<evidence type="ECO:0000313" key="5">
    <source>
        <dbReference type="EMBL" id="KAF5322228.1"/>
    </source>
</evidence>
<feature type="compositionally biased region" description="Pro residues" evidence="3">
    <location>
        <begin position="44"/>
        <end position="67"/>
    </location>
</feature>
<dbReference type="InterPro" id="IPR002068">
    <property type="entry name" value="A-crystallin/Hsp20_dom"/>
</dbReference>
<dbReference type="SUPFAM" id="SSF49764">
    <property type="entry name" value="HSP20-like chaperones"/>
    <property type="match status" value="1"/>
</dbReference>
<evidence type="ECO:0000313" key="6">
    <source>
        <dbReference type="Proteomes" id="UP000567179"/>
    </source>
</evidence>
<sequence>MSRRRFAKRNASVESPREVPLHIEANASFFTAQDALLAANHSPIPSPPHSPSPSRSPPNDDPSPPPLDSAVDRYSCASLPLPSQIPFHALLKTPEPIWHPPMRCPPEQDRTSSDSSSGPSSRSSLSIDSSNPTTQSSRSSTDPEGDAQGEKKADDRKEVRQAAQEQPSQVPSSPKSPSPQQVTRNDSPIRAPQPVASPVPPKPSAAPPPPVTNPTHRPIHSHVPTARPVSPFRAPMPPPQHQSRTSAWADHGTAMRRFMTPAQLQHAANSNSHSPFPSTRPPQSPVQPPSSSSPPFGFASASSSSSRAYQHRSYPPQQQQPSFSPATLASSASSTISYPPPEPPTILPGDTEDGNSRTGPFSHLPAPYASFLSRAPQPADTWIRVETSREEYKLNIRLPGFDRDSITLATKRRRILHIMADSWVGVGGHFERRIAFGYDADLGHVRAEFDGDMLHITVPRRDMGITWSAPASNSGRARI</sequence>
<dbReference type="OrthoDB" id="1431247at2759"/>
<evidence type="ECO:0000256" key="3">
    <source>
        <dbReference type="SAM" id="MobiDB-lite"/>
    </source>
</evidence>
<accession>A0A8H5F3T5</accession>
<feature type="compositionally biased region" description="Pro residues" evidence="3">
    <location>
        <begin position="195"/>
        <end position="212"/>
    </location>
</feature>
<evidence type="ECO:0000256" key="1">
    <source>
        <dbReference type="PROSITE-ProRule" id="PRU00285"/>
    </source>
</evidence>
<dbReference type="EMBL" id="JAACJJ010000028">
    <property type="protein sequence ID" value="KAF5322228.1"/>
    <property type="molecule type" value="Genomic_DNA"/>
</dbReference>
<evidence type="ECO:0000256" key="2">
    <source>
        <dbReference type="RuleBase" id="RU003616"/>
    </source>
</evidence>
<feature type="region of interest" description="Disordered" evidence="3">
    <location>
        <begin position="95"/>
        <end position="363"/>
    </location>
</feature>
<feature type="compositionally biased region" description="Pro residues" evidence="3">
    <location>
        <begin position="278"/>
        <end position="292"/>
    </location>
</feature>
<feature type="compositionally biased region" description="Basic and acidic residues" evidence="3">
    <location>
        <begin position="148"/>
        <end position="160"/>
    </location>
</feature>
<evidence type="ECO:0000259" key="4">
    <source>
        <dbReference type="PROSITE" id="PS01031"/>
    </source>
</evidence>
<dbReference type="Gene3D" id="2.60.40.790">
    <property type="match status" value="1"/>
</dbReference>
<proteinExistence type="inferred from homology"/>
<keyword evidence="6" id="KW-1185">Reference proteome</keyword>
<dbReference type="InterPro" id="IPR008978">
    <property type="entry name" value="HSP20-like_chaperone"/>
</dbReference>